<evidence type="ECO:0008006" key="4">
    <source>
        <dbReference type="Google" id="ProtNLM"/>
    </source>
</evidence>
<dbReference type="AlphaFoldDB" id="A0A5P6PCM8"/>
<name>A0A5P6PCM8_9BRAD</name>
<dbReference type="OrthoDB" id="7473440at2"/>
<dbReference type="Gene3D" id="3.40.1620.10">
    <property type="entry name" value="YefM-like domain"/>
    <property type="match status" value="1"/>
</dbReference>
<evidence type="ECO:0000313" key="2">
    <source>
        <dbReference type="EMBL" id="QFI76109.1"/>
    </source>
</evidence>
<accession>A0A5P6PCM8</accession>
<sequence>MWISISNAEGQLSELVRHAEACGEVVLTERGYAVARLVPVKRSLDRAARRSLLEAARKSGAAKATPAPSAARSQDFCSRASLKDASRGAVSAWPQSAQIPYRCVSCGCAAVTRHTVLPLSSAMSSAPLLSRATPTGRPRA</sequence>
<dbReference type="Proteomes" id="UP000325641">
    <property type="component" value="Chromosome"/>
</dbReference>
<dbReference type="SUPFAM" id="SSF143120">
    <property type="entry name" value="YefM-like"/>
    <property type="match status" value="1"/>
</dbReference>
<dbReference type="KEGG" id="bbet:F8237_29165"/>
<organism evidence="2 3">
    <name type="scientific">Bradyrhizobium betae</name>
    <dbReference type="NCBI Taxonomy" id="244734"/>
    <lineage>
        <taxon>Bacteria</taxon>
        <taxon>Pseudomonadati</taxon>
        <taxon>Pseudomonadota</taxon>
        <taxon>Alphaproteobacteria</taxon>
        <taxon>Hyphomicrobiales</taxon>
        <taxon>Nitrobacteraceae</taxon>
        <taxon>Bradyrhizobium</taxon>
    </lineage>
</organism>
<proteinExistence type="inferred from homology"/>
<reference evidence="3" key="1">
    <citation type="submission" date="2019-10" db="EMBL/GenBank/DDBJ databases">
        <title>Complete Genome Sequence of Bradyrhizobium betae type strain PL7HG1T.</title>
        <authorList>
            <person name="Bromfield E.S.P."/>
            <person name="Cloutier S."/>
        </authorList>
    </citation>
    <scope>NUCLEOTIDE SEQUENCE [LARGE SCALE GENOMIC DNA]</scope>
    <source>
        <strain evidence="3">PL7HG1</strain>
    </source>
</reference>
<protein>
    <recommendedName>
        <fullName evidence="4">Antitoxin</fullName>
    </recommendedName>
</protein>
<dbReference type="EMBL" id="CP044543">
    <property type="protein sequence ID" value="QFI76109.1"/>
    <property type="molecule type" value="Genomic_DNA"/>
</dbReference>
<gene>
    <name evidence="2" type="ORF">F8237_29165</name>
</gene>
<evidence type="ECO:0000313" key="3">
    <source>
        <dbReference type="Proteomes" id="UP000325641"/>
    </source>
</evidence>
<dbReference type="InterPro" id="IPR036165">
    <property type="entry name" value="YefM-like_sf"/>
</dbReference>
<comment type="similarity">
    <text evidence="1">Belongs to the phD/YefM antitoxin family.</text>
</comment>
<evidence type="ECO:0000256" key="1">
    <source>
        <dbReference type="ARBA" id="ARBA00009981"/>
    </source>
</evidence>